<protein>
    <recommendedName>
        <fullName evidence="2">histidine kinase</fullName>
        <ecNumber evidence="2">2.7.13.3</ecNumber>
    </recommendedName>
</protein>
<comment type="catalytic activity">
    <reaction evidence="1">
        <text>ATP + protein L-histidine = ADP + protein N-phospho-L-histidine.</text>
        <dbReference type="EC" id="2.7.13.3"/>
    </reaction>
</comment>
<gene>
    <name evidence="8" type="ordered locus">PCC8801_3459</name>
</gene>
<dbReference type="PRINTS" id="PR00344">
    <property type="entry name" value="BCTRLSENSOR"/>
</dbReference>
<dbReference type="SUPFAM" id="SSF47384">
    <property type="entry name" value="Homodimeric domain of signal transducing histidine kinase"/>
    <property type="match status" value="1"/>
</dbReference>
<dbReference type="EC" id="2.7.13.3" evidence="2"/>
<dbReference type="InterPro" id="IPR004358">
    <property type="entry name" value="Sig_transdc_His_kin-like_C"/>
</dbReference>
<dbReference type="KEGG" id="cyp:PCC8801_3459"/>
<evidence type="ECO:0000259" key="7">
    <source>
        <dbReference type="PROSITE" id="PS50109"/>
    </source>
</evidence>
<evidence type="ECO:0000313" key="8">
    <source>
        <dbReference type="EMBL" id="ACK67426.1"/>
    </source>
</evidence>
<accession>B7K0E2</accession>
<keyword evidence="9" id="KW-1185">Reference proteome</keyword>
<dbReference type="Gene3D" id="3.30.450.20">
    <property type="entry name" value="PAS domain"/>
    <property type="match status" value="1"/>
</dbReference>
<dbReference type="SMART" id="SM00388">
    <property type="entry name" value="HisKA"/>
    <property type="match status" value="1"/>
</dbReference>
<dbReference type="InterPro" id="IPR050351">
    <property type="entry name" value="BphY/WalK/GraS-like"/>
</dbReference>
<dbReference type="InterPro" id="IPR036890">
    <property type="entry name" value="HATPase_C_sf"/>
</dbReference>
<dbReference type="InterPro" id="IPR003594">
    <property type="entry name" value="HATPase_dom"/>
</dbReference>
<evidence type="ECO:0000256" key="5">
    <source>
        <dbReference type="ARBA" id="ARBA00022777"/>
    </source>
</evidence>
<evidence type="ECO:0000313" key="9">
    <source>
        <dbReference type="Proteomes" id="UP000008204"/>
    </source>
</evidence>
<evidence type="ECO:0000256" key="3">
    <source>
        <dbReference type="ARBA" id="ARBA00022553"/>
    </source>
</evidence>
<evidence type="ECO:0000256" key="1">
    <source>
        <dbReference type="ARBA" id="ARBA00000085"/>
    </source>
</evidence>
<keyword evidence="5 8" id="KW-0418">Kinase</keyword>
<dbReference type="GO" id="GO:0004721">
    <property type="term" value="F:phosphoprotein phosphatase activity"/>
    <property type="evidence" value="ECO:0007669"/>
    <property type="project" value="TreeGrafter"/>
</dbReference>
<evidence type="ECO:0000256" key="4">
    <source>
        <dbReference type="ARBA" id="ARBA00022679"/>
    </source>
</evidence>
<evidence type="ECO:0000256" key="2">
    <source>
        <dbReference type="ARBA" id="ARBA00012438"/>
    </source>
</evidence>
<dbReference type="SUPFAM" id="SSF55785">
    <property type="entry name" value="PYP-like sensor domain (PAS domain)"/>
    <property type="match status" value="1"/>
</dbReference>
<dbReference type="InterPro" id="IPR005467">
    <property type="entry name" value="His_kinase_dom"/>
</dbReference>
<name>B7K0E2_RIPO1</name>
<dbReference type="SUPFAM" id="SSF55874">
    <property type="entry name" value="ATPase domain of HSP90 chaperone/DNA topoisomerase II/histidine kinase"/>
    <property type="match status" value="1"/>
</dbReference>
<keyword evidence="4" id="KW-0808">Transferase</keyword>
<dbReference type="AlphaFoldDB" id="B7K0E2"/>
<dbReference type="PANTHER" id="PTHR45453:SF1">
    <property type="entry name" value="PHOSPHATE REGULON SENSOR PROTEIN PHOR"/>
    <property type="match status" value="1"/>
</dbReference>
<sequence length="413" mass="47477">MILWGWNYYRFKSQLQKILIASPDTKDLASSLSAVSLVRREILYLQQQCQQQTETLQQQQQILDLLPIGYLHIDQDNQLLWCNPQAQQLLKLDRWQPGQVRLLLELVRSYELDQQIQRTRQRQTPQTKEWVFYPPNYDNQLLSGDRPISISLKASSYPLKQGEVAVFLENQQPLLELSQSRDRAFSDLTHELRTPLTAISLVAETLQNRLENPERRWINQLLSETQRLIKLVEDWLDLSQLGENHSQTLTCESLDLGELIQSAWQSLAPLAQKTQVTLNFRELTELTFSGDRARLFQVFLNIFDNSLKHSPPNGVIEVTLQLTPDDQSIQIDIIDQGSGFLEKDLPYIFDRLYRGEPSRVRQGTDPESRRQGSGLGLAIALEIIKAHGGNITAKNHPETGGGWIQLILPLQRV</sequence>
<dbReference type="InterPro" id="IPR035965">
    <property type="entry name" value="PAS-like_dom_sf"/>
</dbReference>
<dbReference type="GO" id="GO:0005886">
    <property type="term" value="C:plasma membrane"/>
    <property type="evidence" value="ECO:0007669"/>
    <property type="project" value="TreeGrafter"/>
</dbReference>
<reference evidence="9" key="1">
    <citation type="journal article" date="2011" name="MBio">
        <title>Novel metabolic attributes of the genus Cyanothece, comprising a group of unicellular nitrogen-fixing Cyanobacteria.</title>
        <authorList>
            <person name="Bandyopadhyay A."/>
            <person name="Elvitigala T."/>
            <person name="Welsh E."/>
            <person name="Stockel J."/>
            <person name="Liberton M."/>
            <person name="Min H."/>
            <person name="Sherman L.A."/>
            <person name="Pakrasi H.B."/>
        </authorList>
    </citation>
    <scope>NUCLEOTIDE SEQUENCE [LARGE SCALE GENOMIC DNA]</scope>
    <source>
        <strain evidence="9">PCC 8801</strain>
    </source>
</reference>
<dbReference type="Gene3D" id="1.10.287.130">
    <property type="match status" value="1"/>
</dbReference>
<dbReference type="InterPro" id="IPR003661">
    <property type="entry name" value="HisK_dim/P_dom"/>
</dbReference>
<organism evidence="8 9">
    <name type="scientific">Rippkaea orientalis (strain PCC 8801 / RF-1)</name>
    <name type="common">Cyanothece sp. (strain PCC 8801)</name>
    <dbReference type="NCBI Taxonomy" id="41431"/>
    <lineage>
        <taxon>Bacteria</taxon>
        <taxon>Bacillati</taxon>
        <taxon>Cyanobacteriota</taxon>
        <taxon>Cyanophyceae</taxon>
        <taxon>Oscillatoriophycideae</taxon>
        <taxon>Chroococcales</taxon>
        <taxon>Aphanothecaceae</taxon>
        <taxon>Rippkaea</taxon>
        <taxon>Rippkaea orientalis</taxon>
    </lineage>
</organism>
<dbReference type="Proteomes" id="UP000008204">
    <property type="component" value="Chromosome"/>
</dbReference>
<dbReference type="PROSITE" id="PS50109">
    <property type="entry name" value="HIS_KIN"/>
    <property type="match status" value="1"/>
</dbReference>
<dbReference type="Pfam" id="PF02518">
    <property type="entry name" value="HATPase_c"/>
    <property type="match status" value="1"/>
</dbReference>
<dbReference type="GO" id="GO:0000155">
    <property type="term" value="F:phosphorelay sensor kinase activity"/>
    <property type="evidence" value="ECO:0007669"/>
    <property type="project" value="InterPro"/>
</dbReference>
<dbReference type="PANTHER" id="PTHR45453">
    <property type="entry name" value="PHOSPHATE REGULON SENSOR PROTEIN PHOR"/>
    <property type="match status" value="1"/>
</dbReference>
<dbReference type="CDD" id="cd00082">
    <property type="entry name" value="HisKA"/>
    <property type="match status" value="1"/>
</dbReference>
<dbReference type="OrthoDB" id="9773956at2"/>
<dbReference type="CDD" id="cd00075">
    <property type="entry name" value="HATPase"/>
    <property type="match status" value="1"/>
</dbReference>
<keyword evidence="6" id="KW-0902">Two-component regulatory system</keyword>
<dbReference type="EMBL" id="CP001287">
    <property type="protein sequence ID" value="ACK67426.1"/>
    <property type="molecule type" value="Genomic_DNA"/>
</dbReference>
<feature type="domain" description="Histidine kinase" evidence="7">
    <location>
        <begin position="187"/>
        <end position="412"/>
    </location>
</feature>
<dbReference type="GO" id="GO:0016036">
    <property type="term" value="P:cellular response to phosphate starvation"/>
    <property type="evidence" value="ECO:0007669"/>
    <property type="project" value="TreeGrafter"/>
</dbReference>
<keyword evidence="3" id="KW-0597">Phosphoprotein</keyword>
<dbReference type="RefSeq" id="WP_012596685.1">
    <property type="nucleotide sequence ID" value="NC_011726.1"/>
</dbReference>
<proteinExistence type="predicted"/>
<dbReference type="eggNOG" id="COG2205">
    <property type="taxonomic scope" value="Bacteria"/>
</dbReference>
<evidence type="ECO:0000256" key="6">
    <source>
        <dbReference type="ARBA" id="ARBA00023012"/>
    </source>
</evidence>
<dbReference type="Gene3D" id="3.30.565.10">
    <property type="entry name" value="Histidine kinase-like ATPase, C-terminal domain"/>
    <property type="match status" value="1"/>
</dbReference>
<dbReference type="SMART" id="SM00387">
    <property type="entry name" value="HATPase_c"/>
    <property type="match status" value="1"/>
</dbReference>
<dbReference type="Pfam" id="PF00512">
    <property type="entry name" value="HisKA"/>
    <property type="match status" value="1"/>
</dbReference>
<dbReference type="InterPro" id="IPR036097">
    <property type="entry name" value="HisK_dim/P_sf"/>
</dbReference>
<dbReference type="HOGENOM" id="CLU_000445_89_2_3"/>
<dbReference type="STRING" id="41431.PCC8801_3459"/>